<keyword evidence="2" id="KW-1185">Reference proteome</keyword>
<sequence length="156" mass="16895">MHDAQSNLLFPTLSARNLAGCTFLLPAGLGGERNVLVLIFQSAQHALAADWFPFLERLLARQCGLQVYEIALVPSVYTLARPFIDGGMIAGTPDRAIRERTLTSYTDVAQITQALGITAASIAVLLVDRAGQVLWCGQGAYHPAQAAMLERLADQW</sequence>
<evidence type="ECO:0008006" key="3">
    <source>
        <dbReference type="Google" id="ProtNLM"/>
    </source>
</evidence>
<proteinExistence type="predicted"/>
<dbReference type="AlphaFoldDB" id="A0A0P9CW76"/>
<evidence type="ECO:0000313" key="2">
    <source>
        <dbReference type="Proteomes" id="UP000050509"/>
    </source>
</evidence>
<name>A0A0P9CW76_9CHLR</name>
<dbReference type="EMBL" id="LJCR01001497">
    <property type="protein sequence ID" value="KPV50250.1"/>
    <property type="molecule type" value="Genomic_DNA"/>
</dbReference>
<dbReference type="Proteomes" id="UP000050509">
    <property type="component" value="Unassembled WGS sequence"/>
</dbReference>
<accession>A0A0P9CW76</accession>
<organism evidence="1 2">
    <name type="scientific">Kouleothrix aurantiaca</name>
    <dbReference type="NCBI Taxonomy" id="186479"/>
    <lineage>
        <taxon>Bacteria</taxon>
        <taxon>Bacillati</taxon>
        <taxon>Chloroflexota</taxon>
        <taxon>Chloroflexia</taxon>
        <taxon>Chloroflexales</taxon>
        <taxon>Roseiflexineae</taxon>
        <taxon>Roseiflexaceae</taxon>
        <taxon>Kouleothrix</taxon>
    </lineage>
</organism>
<reference evidence="1 2" key="1">
    <citation type="submission" date="2015-09" db="EMBL/GenBank/DDBJ databases">
        <title>Draft genome sequence of Kouleothrix aurantiaca JCM 19913.</title>
        <authorList>
            <person name="Hemp J."/>
        </authorList>
    </citation>
    <scope>NUCLEOTIDE SEQUENCE [LARGE SCALE GENOMIC DNA]</scope>
    <source>
        <strain evidence="1 2">COM-B</strain>
    </source>
</reference>
<evidence type="ECO:0000313" key="1">
    <source>
        <dbReference type="EMBL" id="KPV50250.1"/>
    </source>
</evidence>
<gene>
    <name evidence="1" type="ORF">SE17_28060</name>
</gene>
<protein>
    <recommendedName>
        <fullName evidence="3">Alkyl hydroperoxide reductase subunit C/ Thiol specific antioxidant domain-containing protein</fullName>
    </recommendedName>
</protein>
<comment type="caution">
    <text evidence="1">The sequence shown here is derived from an EMBL/GenBank/DDBJ whole genome shotgun (WGS) entry which is preliminary data.</text>
</comment>